<dbReference type="PROSITE" id="PS50109">
    <property type="entry name" value="HIS_KIN"/>
    <property type="match status" value="1"/>
</dbReference>
<dbReference type="STRING" id="1802591.A2113_02120"/>
<dbReference type="EMBL" id="MHCN01000001">
    <property type="protein sequence ID" value="OGY22665.1"/>
    <property type="molecule type" value="Genomic_DNA"/>
</dbReference>
<evidence type="ECO:0000256" key="5">
    <source>
        <dbReference type="ARBA" id="ARBA00022777"/>
    </source>
</evidence>
<protein>
    <recommendedName>
        <fullName evidence="2">histidine kinase</fullName>
        <ecNumber evidence="2">2.7.13.3</ecNumber>
    </recommendedName>
</protein>
<name>A0A1G1W4S5_9BACT</name>
<dbReference type="InterPro" id="IPR003594">
    <property type="entry name" value="HATPase_dom"/>
</dbReference>
<dbReference type="SUPFAM" id="SSF47384">
    <property type="entry name" value="Homodimeric domain of signal transducing histidine kinase"/>
    <property type="match status" value="1"/>
</dbReference>
<dbReference type="CDD" id="cd00082">
    <property type="entry name" value="HisKA"/>
    <property type="match status" value="1"/>
</dbReference>
<evidence type="ECO:0000313" key="10">
    <source>
        <dbReference type="EMBL" id="OGY22665.1"/>
    </source>
</evidence>
<organism evidence="10 11">
    <name type="scientific">Candidatus Woykebacteria bacterium GWA1_44_8</name>
    <dbReference type="NCBI Taxonomy" id="1802591"/>
    <lineage>
        <taxon>Bacteria</taxon>
        <taxon>Candidatus Woykeibacteriota</taxon>
    </lineage>
</organism>
<gene>
    <name evidence="10" type="ORF">A2113_02120</name>
</gene>
<dbReference type="AlphaFoldDB" id="A0A1G1W4S5"/>
<keyword evidence="4" id="KW-0808">Transferase</keyword>
<reference evidence="10 11" key="1">
    <citation type="journal article" date="2016" name="Nat. Commun.">
        <title>Thousands of microbial genomes shed light on interconnected biogeochemical processes in an aquifer system.</title>
        <authorList>
            <person name="Anantharaman K."/>
            <person name="Brown C.T."/>
            <person name="Hug L.A."/>
            <person name="Sharon I."/>
            <person name="Castelle C.J."/>
            <person name="Probst A.J."/>
            <person name="Thomas B.C."/>
            <person name="Singh A."/>
            <person name="Wilkins M.J."/>
            <person name="Karaoz U."/>
            <person name="Brodie E.L."/>
            <person name="Williams K.H."/>
            <person name="Hubbard S.S."/>
            <person name="Banfield J.F."/>
        </authorList>
    </citation>
    <scope>NUCLEOTIDE SEQUENCE [LARGE SCALE GENOMIC DNA]</scope>
</reference>
<dbReference type="PANTHER" id="PTHR43711">
    <property type="entry name" value="TWO-COMPONENT HISTIDINE KINASE"/>
    <property type="match status" value="1"/>
</dbReference>
<dbReference type="Gene3D" id="1.10.287.130">
    <property type="match status" value="1"/>
</dbReference>
<dbReference type="Pfam" id="PF02518">
    <property type="entry name" value="HATPase_c"/>
    <property type="match status" value="1"/>
</dbReference>
<feature type="domain" description="Histidine kinase" evidence="9">
    <location>
        <begin position="66"/>
        <end position="288"/>
    </location>
</feature>
<evidence type="ECO:0000256" key="1">
    <source>
        <dbReference type="ARBA" id="ARBA00000085"/>
    </source>
</evidence>
<dbReference type="InterPro" id="IPR036890">
    <property type="entry name" value="HATPase_C_sf"/>
</dbReference>
<dbReference type="Pfam" id="PF00512">
    <property type="entry name" value="HisKA"/>
    <property type="match status" value="1"/>
</dbReference>
<keyword evidence="3" id="KW-0597">Phosphoprotein</keyword>
<dbReference type="EC" id="2.7.13.3" evidence="2"/>
<dbReference type="InterPro" id="IPR036097">
    <property type="entry name" value="HisK_dim/P_sf"/>
</dbReference>
<feature type="region of interest" description="Disordered" evidence="8">
    <location>
        <begin position="1"/>
        <end position="27"/>
    </location>
</feature>
<dbReference type="Proteomes" id="UP000176299">
    <property type="component" value="Unassembled WGS sequence"/>
</dbReference>
<dbReference type="InterPro" id="IPR003661">
    <property type="entry name" value="HisK_dim/P_dom"/>
</dbReference>
<sequence>MDAKNGPPTSNKLPKLESRPLSSSDVGFHQAVHPSPEAYQKALRELTAANLRLRQLDKAKDEFISVASHELRNPMAIIKGNISMILSGDAGDVNHETRDILTDVLVAVERQIRLVNELLDISRIEAGVINFNLNPAISIDQVAELLVTSLKGVAAEQNLEIKLENPAKPLPAVQADHDKVSQVLINLVTNAMKFTKKGSITISFKEKSEHVITCVTDTGIGIPEGQKEMLFKKFSKPSSESVGTLSAGSGLGLYISKKYIERQGGDIWLEESKPGVGSTFCFSLPMRGSEKALEVVSEIKSLQPIKEIHYKS</sequence>
<dbReference type="InterPro" id="IPR004358">
    <property type="entry name" value="Sig_transdc_His_kin-like_C"/>
</dbReference>
<evidence type="ECO:0000256" key="8">
    <source>
        <dbReference type="SAM" id="MobiDB-lite"/>
    </source>
</evidence>
<comment type="catalytic activity">
    <reaction evidence="1">
        <text>ATP + protein L-histidine = ADP + protein N-phospho-L-histidine.</text>
        <dbReference type="EC" id="2.7.13.3"/>
    </reaction>
</comment>
<dbReference type="PANTHER" id="PTHR43711:SF1">
    <property type="entry name" value="HISTIDINE KINASE 1"/>
    <property type="match status" value="1"/>
</dbReference>
<dbReference type="PRINTS" id="PR00344">
    <property type="entry name" value="BCTRLSENSOR"/>
</dbReference>
<dbReference type="Gene3D" id="3.30.565.10">
    <property type="entry name" value="Histidine kinase-like ATPase, C-terminal domain"/>
    <property type="match status" value="1"/>
</dbReference>
<proteinExistence type="predicted"/>
<dbReference type="InterPro" id="IPR050736">
    <property type="entry name" value="Sensor_HK_Regulatory"/>
</dbReference>
<dbReference type="FunFam" id="3.30.565.10:FF:000006">
    <property type="entry name" value="Sensor histidine kinase WalK"/>
    <property type="match status" value="1"/>
</dbReference>
<evidence type="ECO:0000256" key="6">
    <source>
        <dbReference type="ARBA" id="ARBA00023012"/>
    </source>
</evidence>
<dbReference type="SUPFAM" id="SSF55874">
    <property type="entry name" value="ATPase domain of HSP90 chaperone/DNA topoisomerase II/histidine kinase"/>
    <property type="match status" value="1"/>
</dbReference>
<evidence type="ECO:0000256" key="2">
    <source>
        <dbReference type="ARBA" id="ARBA00012438"/>
    </source>
</evidence>
<dbReference type="SMART" id="SM00388">
    <property type="entry name" value="HisKA"/>
    <property type="match status" value="1"/>
</dbReference>
<evidence type="ECO:0000256" key="7">
    <source>
        <dbReference type="ARBA" id="ARBA00023136"/>
    </source>
</evidence>
<evidence type="ECO:0000256" key="4">
    <source>
        <dbReference type="ARBA" id="ARBA00022679"/>
    </source>
</evidence>
<dbReference type="FunFam" id="1.10.287.130:FF:000001">
    <property type="entry name" value="Two-component sensor histidine kinase"/>
    <property type="match status" value="1"/>
</dbReference>
<dbReference type="InterPro" id="IPR005467">
    <property type="entry name" value="His_kinase_dom"/>
</dbReference>
<evidence type="ECO:0000313" key="11">
    <source>
        <dbReference type="Proteomes" id="UP000176299"/>
    </source>
</evidence>
<evidence type="ECO:0000256" key="3">
    <source>
        <dbReference type="ARBA" id="ARBA00022553"/>
    </source>
</evidence>
<dbReference type="GO" id="GO:0000155">
    <property type="term" value="F:phosphorelay sensor kinase activity"/>
    <property type="evidence" value="ECO:0007669"/>
    <property type="project" value="InterPro"/>
</dbReference>
<comment type="caution">
    <text evidence="10">The sequence shown here is derived from an EMBL/GenBank/DDBJ whole genome shotgun (WGS) entry which is preliminary data.</text>
</comment>
<evidence type="ECO:0000259" key="9">
    <source>
        <dbReference type="PROSITE" id="PS50109"/>
    </source>
</evidence>
<accession>A0A1G1W4S5</accession>
<keyword evidence="6" id="KW-0902">Two-component regulatory system</keyword>
<dbReference type="SMART" id="SM00387">
    <property type="entry name" value="HATPase_c"/>
    <property type="match status" value="1"/>
</dbReference>
<keyword evidence="7" id="KW-0472">Membrane</keyword>
<keyword evidence="5" id="KW-0418">Kinase</keyword>